<dbReference type="RefSeq" id="WP_289831852.1">
    <property type="nucleotide sequence ID" value="NZ_JAUEDK010000057.1"/>
</dbReference>
<feature type="domain" description="N-acetyltransferase" evidence="1">
    <location>
        <begin position="45"/>
        <end position="212"/>
    </location>
</feature>
<sequence>MTASPLPYRLPAAGPELLGHPLGLPVPDWQGAPFPPRRVLSGYYCRVEPLEVERHAESLWAAMQLPGAERNWAYVTYGPFERFADYRDWLAGMAAQRDPQFYVAVDVVSGEALGVASYLRIDPVNGAIEVGHLNFSPRMQRSRAATEMMYLMMANAFALGYRRYEWKCNALNQPSSRAALRLGFQFEGVFRQARVDRGRNRDTAWYSILDGEWPALRAAFETWLTPDNFDAAGRQRQALSTLTAQAREGLA</sequence>
<comment type="caution">
    <text evidence="2">The sequence shown here is derived from an EMBL/GenBank/DDBJ whole genome shotgun (WGS) entry which is preliminary data.</text>
</comment>
<evidence type="ECO:0000313" key="3">
    <source>
        <dbReference type="Proteomes" id="UP001168540"/>
    </source>
</evidence>
<dbReference type="PANTHER" id="PTHR43441">
    <property type="entry name" value="RIBOSOMAL-PROTEIN-SERINE ACETYLTRANSFERASE"/>
    <property type="match status" value="1"/>
</dbReference>
<gene>
    <name evidence="2" type="ORF">QU481_20400</name>
</gene>
<dbReference type="InterPro" id="IPR016181">
    <property type="entry name" value="Acyl_CoA_acyltransferase"/>
</dbReference>
<name>A0ABT7XTS4_9NEIS</name>
<dbReference type="PROSITE" id="PS51186">
    <property type="entry name" value="GNAT"/>
    <property type="match status" value="1"/>
</dbReference>
<dbReference type="Gene3D" id="3.40.630.30">
    <property type="match status" value="1"/>
</dbReference>
<dbReference type="Pfam" id="PF13302">
    <property type="entry name" value="Acetyltransf_3"/>
    <property type="match status" value="1"/>
</dbReference>
<reference evidence="2" key="1">
    <citation type="submission" date="2023-06" db="EMBL/GenBank/DDBJ databases">
        <authorList>
            <person name="Zhang S."/>
        </authorList>
    </citation>
    <scope>NUCLEOTIDE SEQUENCE</scope>
    <source>
        <strain evidence="2">SG2303</strain>
    </source>
</reference>
<dbReference type="Proteomes" id="UP001168540">
    <property type="component" value="Unassembled WGS sequence"/>
</dbReference>
<keyword evidence="3" id="KW-1185">Reference proteome</keyword>
<dbReference type="EMBL" id="JAUEDK010000057">
    <property type="protein sequence ID" value="MDN0077206.1"/>
    <property type="molecule type" value="Genomic_DNA"/>
</dbReference>
<keyword evidence="2" id="KW-0808">Transferase</keyword>
<accession>A0ABT7XTS4</accession>
<proteinExistence type="predicted"/>
<dbReference type="InterPro" id="IPR000182">
    <property type="entry name" value="GNAT_dom"/>
</dbReference>
<dbReference type="GO" id="GO:0016740">
    <property type="term" value="F:transferase activity"/>
    <property type="evidence" value="ECO:0007669"/>
    <property type="project" value="UniProtKB-KW"/>
</dbReference>
<evidence type="ECO:0000259" key="1">
    <source>
        <dbReference type="PROSITE" id="PS51186"/>
    </source>
</evidence>
<organism evidence="2 3">
    <name type="scientific">Crenobacter oryzisoli</name>
    <dbReference type="NCBI Taxonomy" id="3056844"/>
    <lineage>
        <taxon>Bacteria</taxon>
        <taxon>Pseudomonadati</taxon>
        <taxon>Pseudomonadota</taxon>
        <taxon>Betaproteobacteria</taxon>
        <taxon>Neisseriales</taxon>
        <taxon>Neisseriaceae</taxon>
        <taxon>Crenobacter</taxon>
    </lineage>
</organism>
<dbReference type="PANTHER" id="PTHR43441:SF2">
    <property type="entry name" value="FAMILY ACETYLTRANSFERASE, PUTATIVE (AFU_ORTHOLOGUE AFUA_7G00850)-RELATED"/>
    <property type="match status" value="1"/>
</dbReference>
<dbReference type="InterPro" id="IPR051908">
    <property type="entry name" value="Ribosomal_N-acetyltransferase"/>
</dbReference>
<dbReference type="SUPFAM" id="SSF55729">
    <property type="entry name" value="Acyl-CoA N-acyltransferases (Nat)"/>
    <property type="match status" value="1"/>
</dbReference>
<evidence type="ECO:0000313" key="2">
    <source>
        <dbReference type="EMBL" id="MDN0077206.1"/>
    </source>
</evidence>
<dbReference type="EC" id="2.-.-.-" evidence="2"/>
<protein>
    <submittedName>
        <fullName evidence="2">GNAT family protein</fullName>
        <ecNumber evidence="2">2.-.-.-</ecNumber>
    </submittedName>
</protein>